<dbReference type="Proteomes" id="UP000077755">
    <property type="component" value="Chromosome 1"/>
</dbReference>
<reference evidence="2" key="2">
    <citation type="submission" date="2022-03" db="EMBL/GenBank/DDBJ databases">
        <title>Draft title - Genomic analysis of global carrot germplasm unveils the trajectory of domestication and the origin of high carotenoid orange carrot.</title>
        <authorList>
            <person name="Iorizzo M."/>
            <person name="Ellison S."/>
            <person name="Senalik D."/>
            <person name="Macko-Podgorni A."/>
            <person name="Grzebelus D."/>
            <person name="Bostan H."/>
            <person name="Rolling W."/>
            <person name="Curaba J."/>
            <person name="Simon P."/>
        </authorList>
    </citation>
    <scope>NUCLEOTIDE SEQUENCE</scope>
    <source>
        <tissue evidence="2">Leaf</tissue>
    </source>
</reference>
<feature type="compositionally biased region" description="Polar residues" evidence="1">
    <location>
        <begin position="21"/>
        <end position="31"/>
    </location>
</feature>
<dbReference type="AlphaFoldDB" id="A0AAF0W2A7"/>
<reference evidence="2" key="1">
    <citation type="journal article" date="2016" name="Nat. Genet.">
        <title>A high-quality carrot genome assembly provides new insights into carotenoid accumulation and asterid genome evolution.</title>
        <authorList>
            <person name="Iorizzo M."/>
            <person name="Ellison S."/>
            <person name="Senalik D."/>
            <person name="Zeng P."/>
            <person name="Satapoomin P."/>
            <person name="Huang J."/>
            <person name="Bowman M."/>
            <person name="Iovene M."/>
            <person name="Sanseverino W."/>
            <person name="Cavagnaro P."/>
            <person name="Yildiz M."/>
            <person name="Macko-Podgorni A."/>
            <person name="Moranska E."/>
            <person name="Grzebelus E."/>
            <person name="Grzebelus D."/>
            <person name="Ashrafi H."/>
            <person name="Zheng Z."/>
            <person name="Cheng S."/>
            <person name="Spooner D."/>
            <person name="Van Deynze A."/>
            <person name="Simon P."/>
        </authorList>
    </citation>
    <scope>NUCLEOTIDE SEQUENCE</scope>
    <source>
        <tissue evidence="2">Leaf</tissue>
    </source>
</reference>
<accession>A0AAF0W2A7</accession>
<organism evidence="2 3">
    <name type="scientific">Daucus carota subsp. sativus</name>
    <name type="common">Carrot</name>
    <dbReference type="NCBI Taxonomy" id="79200"/>
    <lineage>
        <taxon>Eukaryota</taxon>
        <taxon>Viridiplantae</taxon>
        <taxon>Streptophyta</taxon>
        <taxon>Embryophyta</taxon>
        <taxon>Tracheophyta</taxon>
        <taxon>Spermatophyta</taxon>
        <taxon>Magnoliopsida</taxon>
        <taxon>eudicotyledons</taxon>
        <taxon>Gunneridae</taxon>
        <taxon>Pentapetalae</taxon>
        <taxon>asterids</taxon>
        <taxon>campanulids</taxon>
        <taxon>Apiales</taxon>
        <taxon>Apiaceae</taxon>
        <taxon>Apioideae</taxon>
        <taxon>Scandiceae</taxon>
        <taxon>Daucinae</taxon>
        <taxon>Daucus</taxon>
        <taxon>Daucus sect. Daucus</taxon>
    </lineage>
</organism>
<evidence type="ECO:0000313" key="2">
    <source>
        <dbReference type="EMBL" id="WOG82040.1"/>
    </source>
</evidence>
<keyword evidence="3" id="KW-1185">Reference proteome</keyword>
<dbReference type="PANTHER" id="PTHR33193">
    <property type="entry name" value="DOMAIN PROTEIN, PUTATIVE (DUF3511)-RELATED"/>
    <property type="match status" value="1"/>
</dbReference>
<dbReference type="Pfam" id="PF12023">
    <property type="entry name" value="DUF3511"/>
    <property type="match status" value="1"/>
</dbReference>
<evidence type="ECO:0000256" key="1">
    <source>
        <dbReference type="SAM" id="MobiDB-lite"/>
    </source>
</evidence>
<sequence length="80" mass="9477">MDKSRSFPEYSSCGELESENRANAYSFNGPNATPPSDPELKRRKRIAAYNMFTTERKLKSTMRERLKWIKNKFTDVRYSF</sequence>
<evidence type="ECO:0000313" key="3">
    <source>
        <dbReference type="Proteomes" id="UP000077755"/>
    </source>
</evidence>
<proteinExistence type="predicted"/>
<name>A0AAF0W2A7_DAUCS</name>
<dbReference type="PANTHER" id="PTHR33193:SF7">
    <property type="entry name" value="OS06G0686600 PROTEIN"/>
    <property type="match status" value="1"/>
</dbReference>
<feature type="region of interest" description="Disordered" evidence="1">
    <location>
        <begin position="21"/>
        <end position="42"/>
    </location>
</feature>
<protein>
    <submittedName>
        <fullName evidence="2">Uncharacterized protein</fullName>
    </submittedName>
</protein>
<dbReference type="InterPro" id="IPR021899">
    <property type="entry name" value="DUF3511"/>
</dbReference>
<dbReference type="EMBL" id="CP093343">
    <property type="protein sequence ID" value="WOG82040.1"/>
    <property type="molecule type" value="Genomic_DNA"/>
</dbReference>
<gene>
    <name evidence="2" type="ORF">DCAR_0101199</name>
</gene>